<comment type="caution">
    <text evidence="2">The sequence shown here is derived from an EMBL/GenBank/DDBJ whole genome shotgun (WGS) entry which is preliminary data.</text>
</comment>
<evidence type="ECO:0000313" key="2">
    <source>
        <dbReference type="EMBL" id="KAG5403909.1"/>
    </source>
</evidence>
<name>A0ABQ7MYZ6_BRACM</name>
<dbReference type="Proteomes" id="UP000823674">
    <property type="component" value="Chromosome A03"/>
</dbReference>
<evidence type="ECO:0000313" key="3">
    <source>
        <dbReference type="Proteomes" id="UP000823674"/>
    </source>
</evidence>
<evidence type="ECO:0000256" key="1">
    <source>
        <dbReference type="SAM" id="MobiDB-lite"/>
    </source>
</evidence>
<sequence>MYTPLRFCTQRTVRDSDSLPPPHENTSDHEPKRCTQDLQQLSGNQTDDIVSEPQMSYEGVGSEAMDTEMKRINSLSLKDKLSLSVPQFASEACAASKTAVAVSTTSSKVSNAGGSTSTTLSLELFQNEIQRSGSEDEKSTKDAVTRGMDDKPVSHVGDVPEELQLELGDKKMSASALASETNHDHSASSKCEFV</sequence>
<feature type="compositionally biased region" description="Basic and acidic residues" evidence="1">
    <location>
        <begin position="181"/>
        <end position="194"/>
    </location>
</feature>
<gene>
    <name evidence="2" type="primary">A03p016070.1_BraROA</name>
    <name evidence="2" type="ORF">IGI04_010028</name>
</gene>
<feature type="compositionally biased region" description="Polar residues" evidence="1">
    <location>
        <begin position="36"/>
        <end position="48"/>
    </location>
</feature>
<reference evidence="2 3" key="1">
    <citation type="submission" date="2021-03" db="EMBL/GenBank/DDBJ databases">
        <authorList>
            <person name="King G.J."/>
            <person name="Bancroft I."/>
            <person name="Baten A."/>
            <person name="Bloomfield J."/>
            <person name="Borpatragohain P."/>
            <person name="He Z."/>
            <person name="Irish N."/>
            <person name="Irwin J."/>
            <person name="Liu K."/>
            <person name="Mauleon R.P."/>
            <person name="Moore J."/>
            <person name="Morris R."/>
            <person name="Ostergaard L."/>
            <person name="Wang B."/>
            <person name="Wells R."/>
        </authorList>
    </citation>
    <scope>NUCLEOTIDE SEQUENCE [LARGE SCALE GENOMIC DNA]</scope>
    <source>
        <strain evidence="2">R-o-18</strain>
        <tissue evidence="2">Leaf</tissue>
    </source>
</reference>
<dbReference type="EMBL" id="JADBGQ010000003">
    <property type="protein sequence ID" value="KAG5403909.1"/>
    <property type="molecule type" value="Genomic_DNA"/>
</dbReference>
<accession>A0ABQ7MYZ6</accession>
<organism evidence="2 3">
    <name type="scientific">Brassica rapa subsp. trilocularis</name>
    <dbReference type="NCBI Taxonomy" id="1813537"/>
    <lineage>
        <taxon>Eukaryota</taxon>
        <taxon>Viridiplantae</taxon>
        <taxon>Streptophyta</taxon>
        <taxon>Embryophyta</taxon>
        <taxon>Tracheophyta</taxon>
        <taxon>Spermatophyta</taxon>
        <taxon>Magnoliopsida</taxon>
        <taxon>eudicotyledons</taxon>
        <taxon>Gunneridae</taxon>
        <taxon>Pentapetalae</taxon>
        <taxon>rosids</taxon>
        <taxon>malvids</taxon>
        <taxon>Brassicales</taxon>
        <taxon>Brassicaceae</taxon>
        <taxon>Brassiceae</taxon>
        <taxon>Brassica</taxon>
    </lineage>
</organism>
<feature type="compositionally biased region" description="Basic and acidic residues" evidence="1">
    <location>
        <begin position="25"/>
        <end position="35"/>
    </location>
</feature>
<feature type="region of interest" description="Disordered" evidence="1">
    <location>
        <begin position="128"/>
        <end position="194"/>
    </location>
</feature>
<feature type="compositionally biased region" description="Basic and acidic residues" evidence="1">
    <location>
        <begin position="133"/>
        <end position="153"/>
    </location>
</feature>
<proteinExistence type="predicted"/>
<keyword evidence="3" id="KW-1185">Reference proteome</keyword>
<protein>
    <submittedName>
        <fullName evidence="2">Uncharacterized protein</fullName>
    </submittedName>
</protein>
<feature type="region of interest" description="Disordered" evidence="1">
    <location>
        <begin position="1"/>
        <end position="64"/>
    </location>
</feature>